<dbReference type="InterPro" id="IPR036397">
    <property type="entry name" value="RNaseH_sf"/>
</dbReference>
<evidence type="ECO:0000256" key="3">
    <source>
        <dbReference type="ARBA" id="ARBA00022989"/>
    </source>
</evidence>
<accession>A0A016SH31</accession>
<evidence type="ECO:0000256" key="1">
    <source>
        <dbReference type="ARBA" id="ARBA00004370"/>
    </source>
</evidence>
<comment type="subcellular location">
    <subcellularLocation>
        <location evidence="1">Membrane</location>
    </subcellularLocation>
</comment>
<gene>
    <name evidence="6" type="primary">Acey_s0224.g2701</name>
    <name evidence="6" type="ORF">Y032_0224g2701</name>
</gene>
<dbReference type="GO" id="GO:0016020">
    <property type="term" value="C:membrane"/>
    <property type="evidence" value="ECO:0007669"/>
    <property type="project" value="UniProtKB-SubCell"/>
</dbReference>
<dbReference type="InterPro" id="IPR028082">
    <property type="entry name" value="Peripla_BP_I"/>
</dbReference>
<protein>
    <recommendedName>
        <fullName evidence="5">Receptor ligand binding region domain-containing protein</fullName>
    </recommendedName>
</protein>
<dbReference type="EMBL" id="JARK01001560">
    <property type="protein sequence ID" value="EYB90003.1"/>
    <property type="molecule type" value="Genomic_DNA"/>
</dbReference>
<keyword evidence="7" id="KW-1185">Reference proteome</keyword>
<name>A0A016SH31_9BILA</name>
<dbReference type="InterPro" id="IPR001828">
    <property type="entry name" value="ANF_lig-bd_rcpt"/>
</dbReference>
<dbReference type="STRING" id="53326.A0A016SH31"/>
<feature type="domain" description="Receptor ligand binding region" evidence="5">
    <location>
        <begin position="104"/>
        <end position="187"/>
    </location>
</feature>
<dbReference type="AlphaFoldDB" id="A0A016SH31"/>
<proteinExistence type="predicted"/>
<comment type="caution">
    <text evidence="6">The sequence shown here is derived from an EMBL/GenBank/DDBJ whole genome shotgun (WGS) entry which is preliminary data.</text>
</comment>
<sequence length="218" mass="24292">MESVFTVDEKWCLYVNIMHSPPWVDKDEQHEPQPKAGFHLLKVMVSSWGDCKAIIHCESSVSESRPLHIENGGEYRPITAALCTAHSCDAAGLKGVFCCARVINRHSTIAATVIAGFYKKAVFTWGLSTSSELNDPGRFPSISVLSVSSFSLAVALRTILLQFHWTQFAFVYSNTGNEQLCETMKNDLQVKYLDIPSLEKLIDHNRGSKLVISHGYLI</sequence>
<dbReference type="Proteomes" id="UP000024635">
    <property type="component" value="Unassembled WGS sequence"/>
</dbReference>
<dbReference type="GO" id="GO:0003676">
    <property type="term" value="F:nucleic acid binding"/>
    <property type="evidence" value="ECO:0007669"/>
    <property type="project" value="InterPro"/>
</dbReference>
<reference evidence="7" key="1">
    <citation type="journal article" date="2015" name="Nat. Genet.">
        <title>The genome and transcriptome of the zoonotic hookworm Ancylostoma ceylanicum identify infection-specific gene families.</title>
        <authorList>
            <person name="Schwarz E.M."/>
            <person name="Hu Y."/>
            <person name="Antoshechkin I."/>
            <person name="Miller M.M."/>
            <person name="Sternberg P.W."/>
            <person name="Aroian R.V."/>
        </authorList>
    </citation>
    <scope>NUCLEOTIDE SEQUENCE</scope>
    <source>
        <strain evidence="7">HY135</strain>
    </source>
</reference>
<keyword evidence="2" id="KW-0812">Transmembrane</keyword>
<evidence type="ECO:0000313" key="6">
    <source>
        <dbReference type="EMBL" id="EYB90003.1"/>
    </source>
</evidence>
<evidence type="ECO:0000259" key="5">
    <source>
        <dbReference type="Pfam" id="PF01094"/>
    </source>
</evidence>
<evidence type="ECO:0000256" key="2">
    <source>
        <dbReference type="ARBA" id="ARBA00022692"/>
    </source>
</evidence>
<dbReference type="SUPFAM" id="SSF53822">
    <property type="entry name" value="Periplasmic binding protein-like I"/>
    <property type="match status" value="1"/>
</dbReference>
<dbReference type="Pfam" id="PF01094">
    <property type="entry name" value="ANF_receptor"/>
    <property type="match status" value="1"/>
</dbReference>
<keyword evidence="3" id="KW-1133">Transmembrane helix</keyword>
<organism evidence="6 7">
    <name type="scientific">Ancylostoma ceylanicum</name>
    <dbReference type="NCBI Taxonomy" id="53326"/>
    <lineage>
        <taxon>Eukaryota</taxon>
        <taxon>Metazoa</taxon>
        <taxon>Ecdysozoa</taxon>
        <taxon>Nematoda</taxon>
        <taxon>Chromadorea</taxon>
        <taxon>Rhabditida</taxon>
        <taxon>Rhabditina</taxon>
        <taxon>Rhabditomorpha</taxon>
        <taxon>Strongyloidea</taxon>
        <taxon>Ancylostomatidae</taxon>
        <taxon>Ancylostomatinae</taxon>
        <taxon>Ancylostoma</taxon>
    </lineage>
</organism>
<evidence type="ECO:0000256" key="4">
    <source>
        <dbReference type="ARBA" id="ARBA00023136"/>
    </source>
</evidence>
<dbReference type="Gene3D" id="3.40.50.2300">
    <property type="match status" value="1"/>
</dbReference>
<evidence type="ECO:0000313" key="7">
    <source>
        <dbReference type="Proteomes" id="UP000024635"/>
    </source>
</evidence>
<keyword evidence="4" id="KW-0472">Membrane</keyword>
<dbReference type="Gene3D" id="3.30.420.10">
    <property type="entry name" value="Ribonuclease H-like superfamily/Ribonuclease H"/>
    <property type="match status" value="1"/>
</dbReference>